<dbReference type="InterPro" id="IPR001647">
    <property type="entry name" value="HTH_TetR"/>
</dbReference>
<dbReference type="Pfam" id="PF00440">
    <property type="entry name" value="TetR_N"/>
    <property type="match status" value="1"/>
</dbReference>
<dbReference type="InterPro" id="IPR050109">
    <property type="entry name" value="HTH-type_TetR-like_transc_reg"/>
</dbReference>
<evidence type="ECO:0000313" key="4">
    <source>
        <dbReference type="EMBL" id="BBY48601.1"/>
    </source>
</evidence>
<protein>
    <recommendedName>
        <fullName evidence="3">HTH tetR-type domain-containing protein</fullName>
    </recommendedName>
</protein>
<geneLocation type="plasmid" evidence="5">
    <name>pjcm18538 dna</name>
</geneLocation>
<dbReference type="InterPro" id="IPR009057">
    <property type="entry name" value="Homeodomain-like_sf"/>
</dbReference>
<dbReference type="GO" id="GO:0000976">
    <property type="term" value="F:transcription cis-regulatory region binding"/>
    <property type="evidence" value="ECO:0007669"/>
    <property type="project" value="TreeGrafter"/>
</dbReference>
<accession>A0A7I7RWN2</accession>
<evidence type="ECO:0000256" key="2">
    <source>
        <dbReference type="SAM" id="MobiDB-lite"/>
    </source>
</evidence>
<name>A0A7I7RWN2_9MYCO</name>
<evidence type="ECO:0000313" key="5">
    <source>
        <dbReference type="Proteomes" id="UP000467428"/>
    </source>
</evidence>
<dbReference type="EMBL" id="AP022593">
    <property type="protein sequence ID" value="BBY48601.1"/>
    <property type="molecule type" value="Genomic_DNA"/>
</dbReference>
<proteinExistence type="predicted"/>
<dbReference type="AlphaFoldDB" id="A0A7I7RWN2"/>
<feature type="compositionally biased region" description="Basic residues" evidence="2">
    <location>
        <begin position="212"/>
        <end position="223"/>
    </location>
</feature>
<feature type="region of interest" description="Disordered" evidence="2">
    <location>
        <begin position="202"/>
        <end position="223"/>
    </location>
</feature>
<evidence type="ECO:0000256" key="1">
    <source>
        <dbReference type="ARBA" id="ARBA00023125"/>
    </source>
</evidence>
<dbReference type="PANTHER" id="PTHR30055">
    <property type="entry name" value="HTH-TYPE TRANSCRIPTIONAL REGULATOR RUTR"/>
    <property type="match status" value="1"/>
</dbReference>
<sequence length="223" mass="24687">MLKYHSPMARGEQTRHAILDAAERLIAEQGVRVPLRDIALAAGQRNNSAVNYHFRNRQDLIDAIVVRRLEPMEHERRLMLEALDADQRTDVDVLLRVMVLPLLHVDSACYARFLHAAAHYLRTDTDQTPNSVWPDVMDGLARAVPTTDHASRHRRVGAVATAMFALLADREHRAQNEPDMAATAEELIAMLGAMLTAPLPAAMAGASSRTPGTRRRSAPARPA</sequence>
<feature type="domain" description="HTH tetR-type" evidence="3">
    <location>
        <begin position="18"/>
        <end position="64"/>
    </location>
</feature>
<gene>
    <name evidence="4" type="ORF">MARA_20690</name>
</gene>
<keyword evidence="5" id="KW-1185">Reference proteome</keyword>
<dbReference type="KEGG" id="marz:MARA_20690"/>
<dbReference type="GO" id="GO:0003700">
    <property type="term" value="F:DNA-binding transcription factor activity"/>
    <property type="evidence" value="ECO:0007669"/>
    <property type="project" value="TreeGrafter"/>
</dbReference>
<reference evidence="4 5" key="1">
    <citation type="journal article" date="2019" name="Emerg. Microbes Infect.">
        <title>Comprehensive subspecies identification of 175 nontuberculous mycobacteria species based on 7547 genomic profiles.</title>
        <authorList>
            <person name="Matsumoto Y."/>
            <person name="Kinjo T."/>
            <person name="Motooka D."/>
            <person name="Nabeya D."/>
            <person name="Jung N."/>
            <person name="Uechi K."/>
            <person name="Horii T."/>
            <person name="Iida T."/>
            <person name="Fujita J."/>
            <person name="Nakamura S."/>
        </authorList>
    </citation>
    <scope>NUCLEOTIDE SEQUENCE [LARGE SCALE GENOMIC DNA]</scope>
    <source>
        <strain evidence="4 5">JCM 18538</strain>
    </source>
</reference>
<organism evidence="4 5">
    <name type="scientific">Mycolicibacterium arabiense</name>
    <dbReference type="NCBI Taxonomy" id="1286181"/>
    <lineage>
        <taxon>Bacteria</taxon>
        <taxon>Bacillati</taxon>
        <taxon>Actinomycetota</taxon>
        <taxon>Actinomycetes</taxon>
        <taxon>Mycobacteriales</taxon>
        <taxon>Mycobacteriaceae</taxon>
        <taxon>Mycolicibacterium</taxon>
    </lineage>
</organism>
<dbReference type="SUPFAM" id="SSF46689">
    <property type="entry name" value="Homeodomain-like"/>
    <property type="match status" value="1"/>
</dbReference>
<evidence type="ECO:0000259" key="3">
    <source>
        <dbReference type="Pfam" id="PF00440"/>
    </source>
</evidence>
<dbReference type="Gene3D" id="1.10.357.10">
    <property type="entry name" value="Tetracycline Repressor, domain 2"/>
    <property type="match status" value="1"/>
</dbReference>
<dbReference type="Proteomes" id="UP000467428">
    <property type="component" value="Chromosome"/>
</dbReference>
<keyword evidence="1" id="KW-0238">DNA-binding</keyword>
<dbReference type="PANTHER" id="PTHR30055:SF235">
    <property type="entry name" value="TRANSCRIPTIONAL REGULATORY PROTEIN"/>
    <property type="match status" value="1"/>
</dbReference>